<evidence type="ECO:0000313" key="2">
    <source>
        <dbReference type="EMBL" id="MBB4903657.1"/>
    </source>
</evidence>
<dbReference type="Proteomes" id="UP000579523">
    <property type="component" value="Unassembled WGS sequence"/>
</dbReference>
<name>A0A7W7VB59_9ACTN</name>
<sequence>MTDTGSSERVREFSPAQYIAPYLLLIIGNAGVQNAPISDRPVLFWVFTAIAALGAVSAVVRLRRMWNTHQRQTLPAWTRFLGLLLALYGLYVVYCVINGMAE</sequence>
<proteinExistence type="predicted"/>
<dbReference type="EMBL" id="JACHJI010000036">
    <property type="protein sequence ID" value="MBB4903657.1"/>
    <property type="molecule type" value="Genomic_DNA"/>
</dbReference>
<keyword evidence="1" id="KW-0812">Transmembrane</keyword>
<evidence type="ECO:0000256" key="1">
    <source>
        <dbReference type="SAM" id="Phobius"/>
    </source>
</evidence>
<accession>A0A7W7VB59</accession>
<dbReference type="RefSeq" id="WP_184829828.1">
    <property type="nucleotide sequence ID" value="NZ_BMTK01000051.1"/>
</dbReference>
<reference evidence="2 3" key="1">
    <citation type="submission" date="2020-08" db="EMBL/GenBank/DDBJ databases">
        <title>Genomic Encyclopedia of Type Strains, Phase III (KMG-III): the genomes of soil and plant-associated and newly described type strains.</title>
        <authorList>
            <person name="Whitman W."/>
        </authorList>
    </citation>
    <scope>NUCLEOTIDE SEQUENCE [LARGE SCALE GENOMIC DNA]</scope>
    <source>
        <strain evidence="2 3">CECT 3273</strain>
    </source>
</reference>
<feature type="transmembrane region" description="Helical" evidence="1">
    <location>
        <begin position="42"/>
        <end position="60"/>
    </location>
</feature>
<evidence type="ECO:0000313" key="3">
    <source>
        <dbReference type="Proteomes" id="UP000579523"/>
    </source>
</evidence>
<organism evidence="2 3">
    <name type="scientific">Streptomyces griseomycini</name>
    <dbReference type="NCBI Taxonomy" id="66895"/>
    <lineage>
        <taxon>Bacteria</taxon>
        <taxon>Bacillati</taxon>
        <taxon>Actinomycetota</taxon>
        <taxon>Actinomycetes</taxon>
        <taxon>Kitasatosporales</taxon>
        <taxon>Streptomycetaceae</taxon>
        <taxon>Streptomyces</taxon>
    </lineage>
</organism>
<keyword evidence="1" id="KW-0472">Membrane</keyword>
<protein>
    <submittedName>
        <fullName evidence="2">Uncharacterized protein</fullName>
    </submittedName>
</protein>
<dbReference type="AlphaFoldDB" id="A0A7W7VB59"/>
<keyword evidence="1" id="KW-1133">Transmembrane helix</keyword>
<gene>
    <name evidence="2" type="ORF">FHS37_007754</name>
</gene>
<comment type="caution">
    <text evidence="2">The sequence shown here is derived from an EMBL/GenBank/DDBJ whole genome shotgun (WGS) entry which is preliminary data.</text>
</comment>
<feature type="transmembrane region" description="Helical" evidence="1">
    <location>
        <begin position="80"/>
        <end position="101"/>
    </location>
</feature>
<keyword evidence="3" id="KW-1185">Reference proteome</keyword>